<sequence length="339" mass="37790">MTAVMCFQRLVRVGCPLSVRCSAGVCGLQSRSWRPSFTPVSEYLRVKVPHVRLKGTDSRVVCWGRVAQQVKPSFWKEPQTVFLYRGGHYGCAVTQWSTAGPKVRGLCCENRKGSSKEPERTEDTTVPGHGLFKFKELYENPWTIPNLLCVCRIFLAPLLGYLVVQQHFHMSLALFTLAGATDLLDGYIARTWPNQKSALGSALDPLADKILVSILYVSLTYADLIPAPLTALVIFRDIGLIAAVFWIRYKTVPPPVTLAKFFNPCYTTAQLKPTLFSKVNTAIQLLLVAVSLAAPVFQFTDSVLLPCIWYVTAVTTTASGYSYWHYGRKTVKVLNTRSQ</sequence>
<evidence type="ECO:0000256" key="4">
    <source>
        <dbReference type="ARBA" id="ARBA00022679"/>
    </source>
</evidence>
<evidence type="ECO:0000256" key="9">
    <source>
        <dbReference type="ARBA" id="ARBA00023128"/>
    </source>
</evidence>
<dbReference type="Ensembl" id="ENSCSET00000027237.1">
    <property type="protein sequence ID" value="ENSCSEP00000026877.1"/>
    <property type="gene ID" value="ENSCSEG00000017167.1"/>
</dbReference>
<dbReference type="Proteomes" id="UP000265120">
    <property type="component" value="Chromosome 12"/>
</dbReference>
<evidence type="ECO:0000256" key="13">
    <source>
        <dbReference type="ARBA" id="ARBA00037454"/>
    </source>
</evidence>
<organism evidence="18 19">
    <name type="scientific">Cynoglossus semilaevis</name>
    <name type="common">Tongue sole</name>
    <dbReference type="NCBI Taxonomy" id="244447"/>
    <lineage>
        <taxon>Eukaryota</taxon>
        <taxon>Metazoa</taxon>
        <taxon>Chordata</taxon>
        <taxon>Craniata</taxon>
        <taxon>Vertebrata</taxon>
        <taxon>Euteleostomi</taxon>
        <taxon>Actinopterygii</taxon>
        <taxon>Neopterygii</taxon>
        <taxon>Teleostei</taxon>
        <taxon>Neoteleostei</taxon>
        <taxon>Acanthomorphata</taxon>
        <taxon>Carangaria</taxon>
        <taxon>Pleuronectiformes</taxon>
        <taxon>Pleuronectoidei</taxon>
        <taxon>Cynoglossidae</taxon>
        <taxon>Cynoglossinae</taxon>
        <taxon>Cynoglossus</taxon>
    </lineage>
</organism>
<dbReference type="KEGG" id="csem:103387750"/>
<dbReference type="InterPro" id="IPR050324">
    <property type="entry name" value="CDP-alcohol_PTase-I"/>
</dbReference>
<keyword evidence="6" id="KW-0999">Mitochondrion inner membrane</keyword>
<feature type="transmembrane region" description="Helical" evidence="17">
    <location>
        <begin position="303"/>
        <end position="324"/>
    </location>
</feature>
<comment type="similarity">
    <text evidence="2">Belongs to the CDP-alcohol phosphatidyltransferase class-I family.</text>
</comment>
<evidence type="ECO:0000256" key="1">
    <source>
        <dbReference type="ARBA" id="ARBA00004448"/>
    </source>
</evidence>
<proteinExistence type="inferred from homology"/>
<keyword evidence="12" id="KW-1208">Phospholipid metabolism</keyword>
<dbReference type="PANTHER" id="PTHR14269">
    <property type="entry name" value="CDP-DIACYLGLYCEROL--GLYCEROL-3-PHOSPHATE 3-PHOSPHATIDYLTRANSFERASE-RELATED"/>
    <property type="match status" value="1"/>
</dbReference>
<evidence type="ECO:0000256" key="6">
    <source>
        <dbReference type="ARBA" id="ARBA00022792"/>
    </source>
</evidence>
<dbReference type="Pfam" id="PF01066">
    <property type="entry name" value="CDP-OH_P_transf"/>
    <property type="match status" value="1"/>
</dbReference>
<evidence type="ECO:0000256" key="14">
    <source>
        <dbReference type="ARBA" id="ARBA00039001"/>
    </source>
</evidence>
<dbReference type="GO" id="GO:0005743">
    <property type="term" value="C:mitochondrial inner membrane"/>
    <property type="evidence" value="ECO:0007669"/>
    <property type="project" value="UniProtKB-SubCell"/>
</dbReference>
<accession>A0A3P8WK62</accession>
<feature type="transmembrane region" description="Helical" evidence="17">
    <location>
        <begin position="170"/>
        <end position="189"/>
    </location>
</feature>
<evidence type="ECO:0000256" key="3">
    <source>
        <dbReference type="ARBA" id="ARBA00022516"/>
    </source>
</evidence>
<reference evidence="18 19" key="1">
    <citation type="journal article" date="2014" name="Nat. Genet.">
        <title>Whole-genome sequence of a flatfish provides insights into ZW sex chromosome evolution and adaptation to a benthic lifestyle.</title>
        <authorList>
            <person name="Chen S."/>
            <person name="Zhang G."/>
            <person name="Shao C."/>
            <person name="Huang Q."/>
            <person name="Liu G."/>
            <person name="Zhang P."/>
            <person name="Song W."/>
            <person name="An N."/>
            <person name="Chalopin D."/>
            <person name="Volff J.N."/>
            <person name="Hong Y."/>
            <person name="Li Q."/>
            <person name="Sha Z."/>
            <person name="Zhou H."/>
            <person name="Xie M."/>
            <person name="Yu Q."/>
            <person name="Liu Y."/>
            <person name="Xiang H."/>
            <person name="Wang N."/>
            <person name="Wu K."/>
            <person name="Yang C."/>
            <person name="Zhou Q."/>
            <person name="Liao X."/>
            <person name="Yang L."/>
            <person name="Hu Q."/>
            <person name="Zhang J."/>
            <person name="Meng L."/>
            <person name="Jin L."/>
            <person name="Tian Y."/>
            <person name="Lian J."/>
            <person name="Yang J."/>
            <person name="Miao G."/>
            <person name="Liu S."/>
            <person name="Liang Z."/>
            <person name="Yan F."/>
            <person name="Li Y."/>
            <person name="Sun B."/>
            <person name="Zhang H."/>
            <person name="Zhang J."/>
            <person name="Zhu Y."/>
            <person name="Du M."/>
            <person name="Zhao Y."/>
            <person name="Schartl M."/>
            <person name="Tang Q."/>
            <person name="Wang J."/>
        </authorList>
    </citation>
    <scope>NUCLEOTIDE SEQUENCE</scope>
</reference>
<protein>
    <recommendedName>
        <fullName evidence="16">Cardiolipin synthase (CMP-forming)</fullName>
        <ecNumber evidence="14">2.7.8.41</ecNumber>
    </recommendedName>
</protein>
<evidence type="ECO:0000256" key="15">
    <source>
        <dbReference type="ARBA" id="ARBA00047433"/>
    </source>
</evidence>
<dbReference type="OrthoDB" id="10020554at2759"/>
<dbReference type="OMA" id="LCMCRIL"/>
<dbReference type="EC" id="2.7.8.41" evidence="14"/>
<feature type="transmembrane region" description="Helical" evidence="17">
    <location>
        <begin position="142"/>
        <end position="164"/>
    </location>
</feature>
<dbReference type="GO" id="GO:0043337">
    <property type="term" value="F:cardiolipin synthase (CMP-forming)"/>
    <property type="evidence" value="ECO:0007669"/>
    <property type="project" value="UniProtKB-EC"/>
</dbReference>
<dbReference type="RefSeq" id="XP_008320734.1">
    <property type="nucleotide sequence ID" value="XM_008322512.3"/>
</dbReference>
<dbReference type="PANTHER" id="PTHR14269:SF60">
    <property type="entry name" value="CARDIOLIPIN SYNTHASE (CMP-FORMING)"/>
    <property type="match status" value="1"/>
</dbReference>
<comment type="subcellular location">
    <subcellularLocation>
        <location evidence="1">Mitochondrion inner membrane</location>
        <topology evidence="1">Multi-pass membrane protein</topology>
    </subcellularLocation>
</comment>
<dbReference type="GO" id="GO:0032049">
    <property type="term" value="P:cardiolipin biosynthetic process"/>
    <property type="evidence" value="ECO:0007669"/>
    <property type="project" value="TreeGrafter"/>
</dbReference>
<dbReference type="FunFam" id="1.20.120.1760:FF:000005">
    <property type="entry name" value="Cardiolipin synthase 1"/>
    <property type="match status" value="1"/>
</dbReference>
<dbReference type="InParanoid" id="A0A3P8WK62"/>
<evidence type="ECO:0000256" key="5">
    <source>
        <dbReference type="ARBA" id="ARBA00022692"/>
    </source>
</evidence>
<name>A0A3P8WK62_CYNSE</name>
<dbReference type="GeneID" id="103387750"/>
<comment type="catalytic activity">
    <reaction evidence="15">
        <text>a CDP-1,2-diacyl-sn-glycerol + a 1,2-diacyl-sn-glycero-3-phospho-(1'-sn-glycerol) = a cardiolipin + CMP + H(+)</text>
        <dbReference type="Rhea" id="RHEA:32931"/>
        <dbReference type="ChEBI" id="CHEBI:15378"/>
        <dbReference type="ChEBI" id="CHEBI:58332"/>
        <dbReference type="ChEBI" id="CHEBI:60377"/>
        <dbReference type="ChEBI" id="CHEBI:62237"/>
        <dbReference type="ChEBI" id="CHEBI:64716"/>
        <dbReference type="EC" id="2.7.8.41"/>
    </reaction>
</comment>
<dbReference type="AlphaFoldDB" id="A0A3P8WK62"/>
<evidence type="ECO:0000256" key="17">
    <source>
        <dbReference type="SAM" id="Phobius"/>
    </source>
</evidence>
<keyword evidence="5 17" id="KW-0812">Transmembrane</keyword>
<keyword evidence="11" id="KW-0594">Phospholipid biosynthesis</keyword>
<evidence type="ECO:0000256" key="10">
    <source>
        <dbReference type="ARBA" id="ARBA00023136"/>
    </source>
</evidence>
<keyword evidence="8" id="KW-0443">Lipid metabolism</keyword>
<dbReference type="STRING" id="244447.ENSCSEP00000026877"/>
<evidence type="ECO:0000313" key="18">
    <source>
        <dbReference type="Ensembl" id="ENSCSEP00000026877.1"/>
    </source>
</evidence>
<dbReference type="InterPro" id="IPR043130">
    <property type="entry name" value="CDP-OH_PTrfase_TM_dom"/>
</dbReference>
<keyword evidence="3" id="KW-0444">Lipid biosynthesis</keyword>
<keyword evidence="19" id="KW-1185">Reference proteome</keyword>
<dbReference type="Gene3D" id="1.20.120.1760">
    <property type="match status" value="1"/>
</dbReference>
<evidence type="ECO:0000256" key="12">
    <source>
        <dbReference type="ARBA" id="ARBA00023264"/>
    </source>
</evidence>
<evidence type="ECO:0000313" key="19">
    <source>
        <dbReference type="Proteomes" id="UP000265120"/>
    </source>
</evidence>
<keyword evidence="10 17" id="KW-0472">Membrane</keyword>
<evidence type="ECO:0000256" key="16">
    <source>
        <dbReference type="ARBA" id="ARBA00068900"/>
    </source>
</evidence>
<dbReference type="InterPro" id="IPR000462">
    <property type="entry name" value="CDP-OH_P_trans"/>
</dbReference>
<evidence type="ECO:0000256" key="11">
    <source>
        <dbReference type="ARBA" id="ARBA00023209"/>
    </source>
</evidence>
<dbReference type="CTD" id="54675"/>
<keyword evidence="9" id="KW-0496">Mitochondrion</keyword>
<evidence type="ECO:0000256" key="2">
    <source>
        <dbReference type="ARBA" id="ARBA00010441"/>
    </source>
</evidence>
<reference evidence="18" key="2">
    <citation type="submission" date="2025-08" db="UniProtKB">
        <authorList>
            <consortium name="Ensembl"/>
        </authorList>
    </citation>
    <scope>IDENTIFICATION</scope>
</reference>
<evidence type="ECO:0000256" key="8">
    <source>
        <dbReference type="ARBA" id="ARBA00023098"/>
    </source>
</evidence>
<keyword evidence="7 17" id="KW-1133">Transmembrane helix</keyword>
<feature type="transmembrane region" description="Helical" evidence="17">
    <location>
        <begin position="279"/>
        <end position="297"/>
    </location>
</feature>
<reference evidence="18" key="3">
    <citation type="submission" date="2025-09" db="UniProtKB">
        <authorList>
            <consortium name="Ensembl"/>
        </authorList>
    </citation>
    <scope>IDENTIFICATION</scope>
</reference>
<dbReference type="GeneTree" id="ENSGT00390000001607"/>
<keyword evidence="4" id="KW-0808">Transferase</keyword>
<comment type="function">
    <text evidence="13">Catalyzes the synthesis of cardiolipin (CL) (diphosphatidylglycerol) by specifically transferring a phosphatidyl group from CDP-diacylglycerol to phosphatidylglycerol (PG). CL is a key phospholipid in mitochondrial membranes and plays important roles in maintaining the functional integrity and dynamics of mitochondria under both optimal and stress conditions.</text>
</comment>
<evidence type="ECO:0000256" key="7">
    <source>
        <dbReference type="ARBA" id="ARBA00022989"/>
    </source>
</evidence>